<proteinExistence type="predicted"/>
<dbReference type="Gene3D" id="3.40.50.300">
    <property type="entry name" value="P-loop containing nucleotide triphosphate hydrolases"/>
    <property type="match status" value="1"/>
</dbReference>
<dbReference type="RefSeq" id="WP_242288929.1">
    <property type="nucleotide sequence ID" value="NZ_JAKKSL010000007.1"/>
</dbReference>
<evidence type="ECO:0000313" key="1">
    <source>
        <dbReference type="EMBL" id="MCI2285909.1"/>
    </source>
</evidence>
<name>A0ABS9X6R4_9GAMM</name>
<evidence type="ECO:0000313" key="2">
    <source>
        <dbReference type="Proteomes" id="UP001139646"/>
    </source>
</evidence>
<reference evidence="1" key="1">
    <citation type="submission" date="2022-01" db="EMBL/GenBank/DDBJ databases">
        <title>Colwellia maritima, isolated from seawater.</title>
        <authorList>
            <person name="Kristyanto S."/>
            <person name="Jung J."/>
            <person name="Jeon C.O."/>
        </authorList>
    </citation>
    <scope>NUCLEOTIDE SEQUENCE</scope>
    <source>
        <strain evidence="1">MSW7</strain>
    </source>
</reference>
<gene>
    <name evidence="1" type="ORF">L3081_24090</name>
</gene>
<accession>A0ABS9X6R4</accession>
<dbReference type="Pfam" id="PF11130">
    <property type="entry name" value="TraC_F_IV"/>
    <property type="match status" value="1"/>
</dbReference>
<comment type="caution">
    <text evidence="1">The sequence shown here is derived from an EMBL/GenBank/DDBJ whole genome shotgun (WGS) entry which is preliminary data.</text>
</comment>
<dbReference type="InterPro" id="IPR027417">
    <property type="entry name" value="P-loop_NTPase"/>
</dbReference>
<dbReference type="EMBL" id="JAKKSL010000007">
    <property type="protein sequence ID" value="MCI2285909.1"/>
    <property type="molecule type" value="Genomic_DNA"/>
</dbReference>
<keyword evidence="2" id="KW-1185">Reference proteome</keyword>
<organism evidence="1 2">
    <name type="scientific">Colwellia maritima</name>
    <dbReference type="NCBI Taxonomy" id="2912588"/>
    <lineage>
        <taxon>Bacteria</taxon>
        <taxon>Pseudomonadati</taxon>
        <taxon>Pseudomonadota</taxon>
        <taxon>Gammaproteobacteria</taxon>
        <taxon>Alteromonadales</taxon>
        <taxon>Colwelliaceae</taxon>
        <taxon>Colwellia</taxon>
    </lineage>
</organism>
<dbReference type="Proteomes" id="UP001139646">
    <property type="component" value="Unassembled WGS sequence"/>
</dbReference>
<protein>
    <submittedName>
        <fullName evidence="1">TraC family protein</fullName>
    </submittedName>
</protein>
<dbReference type="InterPro" id="IPR025955">
    <property type="entry name" value="TraC/Conjuga_ATPase"/>
</dbReference>
<sequence>MSNDKFSELLPVVEYWDEEKIFILDGPAIGAMFVCSPTAGCNDEIRNALNNLYKSDFPKNTTIQASLVSMPDIENNLYGYNVVRGNRMMNKDEEQCDTMADSIHDFYRKGAKESINESGFRFRNFEFWFTVKFDIKKTVPSSKEIAKFNESMRTVHSMLTSFSPVRANEFDYKRRMNVLMNMYGESSWENKAHHQDKAFVNKPLREMVLDVGKCVEVKHNGLSVKDVHGDEAQFIKSMSITDMPEQMMYGQMLNLVGDWELGHTGLFEHFMLTFNVVYPDQVKAKREVLGRKSFITNQARGPIIQYLDKLRFQKKDYDAINREIDQESSKIIKYSLQVLTFNRNEAEAEAFAEKIKGTYSRKNVKIVQDNYFTLPFVLGGLPFGMDNNYVKLSSRFNDATSKVGAFFTPHMASWKGNSAYPTFMMASRLGQVVNLDFFESETNYNIYCAATSGAGKSFFTGYLTNAIFGFGH</sequence>